<dbReference type="EMBL" id="CP144750">
    <property type="protein sequence ID" value="WVZ80081.1"/>
    <property type="molecule type" value="Genomic_DNA"/>
</dbReference>
<dbReference type="AlphaFoldDB" id="A0AAQ3X0M1"/>
<evidence type="ECO:0000259" key="4">
    <source>
        <dbReference type="Pfam" id="PF12776"/>
    </source>
</evidence>
<proteinExistence type="predicted"/>
<organism evidence="8 9">
    <name type="scientific">Paspalum notatum var. saurae</name>
    <dbReference type="NCBI Taxonomy" id="547442"/>
    <lineage>
        <taxon>Eukaryota</taxon>
        <taxon>Viridiplantae</taxon>
        <taxon>Streptophyta</taxon>
        <taxon>Embryophyta</taxon>
        <taxon>Tracheophyta</taxon>
        <taxon>Spermatophyta</taxon>
        <taxon>Magnoliopsida</taxon>
        <taxon>Liliopsida</taxon>
        <taxon>Poales</taxon>
        <taxon>Poaceae</taxon>
        <taxon>PACMAD clade</taxon>
        <taxon>Panicoideae</taxon>
        <taxon>Andropogonodae</taxon>
        <taxon>Paspaleae</taxon>
        <taxon>Paspalinae</taxon>
        <taxon>Paspalum</taxon>
    </lineage>
</organism>
<comment type="cofactor">
    <cofactor evidence="1">
        <name>a divalent metal cation</name>
        <dbReference type="ChEBI" id="CHEBI:60240"/>
    </cofactor>
</comment>
<feature type="region of interest" description="Disordered" evidence="3">
    <location>
        <begin position="1"/>
        <end position="31"/>
    </location>
</feature>
<feature type="domain" description="DDE Tnp4" evidence="5">
    <location>
        <begin position="491"/>
        <end position="615"/>
    </location>
</feature>
<accession>A0AAQ3X0M1</accession>
<dbReference type="PANTHER" id="PTHR46250:SF4">
    <property type="entry name" value="MYB_SANT-LIKE DOMAIN-CONTAINING PROTEIN"/>
    <property type="match status" value="1"/>
</dbReference>
<dbReference type="GO" id="GO:0046872">
    <property type="term" value="F:metal ion binding"/>
    <property type="evidence" value="ECO:0007669"/>
    <property type="project" value="UniProtKB-KW"/>
</dbReference>
<evidence type="ECO:0000256" key="1">
    <source>
        <dbReference type="ARBA" id="ARBA00001968"/>
    </source>
</evidence>
<evidence type="ECO:0000256" key="3">
    <source>
        <dbReference type="SAM" id="MobiDB-lite"/>
    </source>
</evidence>
<dbReference type="InterPro" id="IPR027806">
    <property type="entry name" value="HARBI1_dom"/>
</dbReference>
<feature type="domain" description="Myb/SANT-like" evidence="4">
    <location>
        <begin position="629"/>
        <end position="720"/>
    </location>
</feature>
<evidence type="ECO:0000259" key="6">
    <source>
        <dbReference type="Pfam" id="PF26130"/>
    </source>
</evidence>
<evidence type="ECO:0000313" key="9">
    <source>
        <dbReference type="Proteomes" id="UP001341281"/>
    </source>
</evidence>
<evidence type="ECO:0008006" key="10">
    <source>
        <dbReference type="Google" id="ProtNLM"/>
    </source>
</evidence>
<feature type="region of interest" description="Disordered" evidence="3">
    <location>
        <begin position="784"/>
        <end position="814"/>
    </location>
</feature>
<protein>
    <recommendedName>
        <fullName evidence="10">Myb/SANT-like domain-containing protein</fullName>
    </recommendedName>
</protein>
<dbReference type="InterPro" id="IPR058353">
    <property type="entry name" value="DUF8040"/>
</dbReference>
<evidence type="ECO:0000259" key="7">
    <source>
        <dbReference type="Pfam" id="PF26138"/>
    </source>
</evidence>
<gene>
    <name evidence="8" type="ORF">U9M48_027588</name>
</gene>
<feature type="compositionally biased region" description="Polar residues" evidence="3">
    <location>
        <begin position="784"/>
        <end position="806"/>
    </location>
</feature>
<evidence type="ECO:0000313" key="8">
    <source>
        <dbReference type="EMBL" id="WVZ80081.1"/>
    </source>
</evidence>
<evidence type="ECO:0000259" key="5">
    <source>
        <dbReference type="Pfam" id="PF13359"/>
    </source>
</evidence>
<evidence type="ECO:0000256" key="2">
    <source>
        <dbReference type="ARBA" id="ARBA00022723"/>
    </source>
</evidence>
<dbReference type="Pfam" id="PF26130">
    <property type="entry name" value="PB1-like"/>
    <property type="match status" value="1"/>
</dbReference>
<feature type="compositionally biased region" description="Pro residues" evidence="3">
    <location>
        <begin position="93"/>
        <end position="103"/>
    </location>
</feature>
<dbReference type="Pfam" id="PF12776">
    <property type="entry name" value="Myb_DNA-bind_3"/>
    <property type="match status" value="1"/>
</dbReference>
<dbReference type="Pfam" id="PF13359">
    <property type="entry name" value="DDE_Tnp_4"/>
    <property type="match status" value="1"/>
</dbReference>
<dbReference type="Proteomes" id="UP001341281">
    <property type="component" value="Chromosome 06"/>
</dbReference>
<reference evidence="8 9" key="1">
    <citation type="submission" date="2024-02" db="EMBL/GenBank/DDBJ databases">
        <title>High-quality chromosome-scale genome assembly of Pensacola bahiagrass (Paspalum notatum Flugge var. saurae).</title>
        <authorList>
            <person name="Vega J.M."/>
            <person name="Podio M."/>
            <person name="Orjuela J."/>
            <person name="Siena L.A."/>
            <person name="Pessino S.C."/>
            <person name="Combes M.C."/>
            <person name="Mariac C."/>
            <person name="Albertini E."/>
            <person name="Pupilli F."/>
            <person name="Ortiz J.P.A."/>
            <person name="Leblanc O."/>
        </authorList>
    </citation>
    <scope>NUCLEOTIDE SEQUENCE [LARGE SCALE GENOMIC DNA]</scope>
    <source>
        <strain evidence="8">R1</strain>
        <tissue evidence="8">Leaf</tissue>
    </source>
</reference>
<dbReference type="Pfam" id="PF26138">
    <property type="entry name" value="DUF8040"/>
    <property type="match status" value="1"/>
</dbReference>
<dbReference type="InterPro" id="IPR024752">
    <property type="entry name" value="Myb/SANT-like_dom"/>
</dbReference>
<feature type="region of interest" description="Disordered" evidence="3">
    <location>
        <begin position="84"/>
        <end position="124"/>
    </location>
</feature>
<sequence>MPHRRATSSTTPARHTAELPPPPPRAPSPIGVASRRICGCRGSSAAPSSFLRAGTSTSASASICRRRTSDAGLRIHHLLRPPVPLPAAFSSTDPPPSPPPSPPRAVAFPASLSSSLGSGGRNSRAWCSRGDGGARLLQRSTPFSLFRPRARRSGRCPGPRLQCVAEGEGSATSGGIRPFRCRDGSQTMAPGCVNILMHYGGAFTQEEPLMYNGGEVQLFRNIDKDVMSYFHVVDLAKSVGFKDGDNLFYGIPGHSLEGSVDLLRDDASVYEMMKVAAQSNFLEVYIQHTDHDTGSNPTAGTTVHHTNATKKMARSAVKRDIVLFSQQFRHHRMKLVLALHVAFLCLILFIRKQRLRLIREPCRFDSASRTKKLNDMIYESDTYCIQQLRMDRRCFWNLCSLVRDIGGLRDSRNIKVEEMVAMFLHVLAYDEKSRSMRTDFQRSQETISRHFNNVLRAVLKLWRVLLKSPQPISDNCKEERWKWFKNCLGALDGTYIKVRVPAVDKPRYRSRKNDIATNVLGACTPDMQFTYVLAGWEGSAADARVLRDALSRPNGLRVPRGYYYLVDAGYKNCEGFLAPFRGQRYHLKEWSNPPTRKEELFNMKHSSARNKRKRAATIKLNKRKDRRVWTAEEEKVLIDILYEMNDLGWKADTGHKNGYLSYIEKELAKRLPNAQIKADPHIQSKLKTMKKLLSYILDIQQNGSGFGWDDERKMVVGNKEEFSGWAKSRPGAAALYMKPFVNYDQLCEIYATDLANGGKAKGPGDTFEGQEEYSSENVFEASSQIEHSVGSHSQQPCHHSNPSNGSKCIGGRKRQLSEDDGMALDLSSVAKSLKTLVATETANASTMNAVQAAFIKELESQNQITERREQLFNVLDKLTEFGQDQVVKAALMIGQNEATLSLFFTTPDEYKSEFVRQVLQSAK</sequence>
<feature type="domain" description="DUF8040" evidence="7">
    <location>
        <begin position="368"/>
        <end position="460"/>
    </location>
</feature>
<feature type="domain" description="PB1-like" evidence="6">
    <location>
        <begin position="193"/>
        <end position="288"/>
    </location>
</feature>
<keyword evidence="2" id="KW-0479">Metal-binding</keyword>
<keyword evidence="9" id="KW-1185">Reference proteome</keyword>
<feature type="compositionally biased region" description="Low complexity" evidence="3">
    <location>
        <begin position="104"/>
        <end position="116"/>
    </location>
</feature>
<dbReference type="InterPro" id="IPR058594">
    <property type="entry name" value="PB1-like_dom_pln"/>
</dbReference>
<dbReference type="PANTHER" id="PTHR46250">
    <property type="entry name" value="MYB/SANT-LIKE DNA-BINDING DOMAIN PROTEIN-RELATED"/>
    <property type="match status" value="1"/>
</dbReference>
<name>A0AAQ3X0M1_PASNO</name>